<dbReference type="SUPFAM" id="SSF103473">
    <property type="entry name" value="MFS general substrate transporter"/>
    <property type="match status" value="1"/>
</dbReference>
<feature type="transmembrane region" description="Helical" evidence="7">
    <location>
        <begin position="429"/>
        <end position="450"/>
    </location>
</feature>
<feature type="transmembrane region" description="Helical" evidence="7">
    <location>
        <begin position="396"/>
        <end position="417"/>
    </location>
</feature>
<evidence type="ECO:0000313" key="8">
    <source>
        <dbReference type="EMBL" id="ODQ57871.1"/>
    </source>
</evidence>
<feature type="compositionally biased region" description="Basic and acidic residues" evidence="6">
    <location>
        <begin position="9"/>
        <end position="18"/>
    </location>
</feature>
<dbReference type="Proteomes" id="UP000094112">
    <property type="component" value="Unassembled WGS sequence"/>
</dbReference>
<dbReference type="GeneID" id="30202237"/>
<dbReference type="RefSeq" id="XP_019037078.1">
    <property type="nucleotide sequence ID" value="XM_019184991.1"/>
</dbReference>
<keyword evidence="4 7" id="KW-1133">Transmembrane helix</keyword>
<dbReference type="InterPro" id="IPR036259">
    <property type="entry name" value="MFS_trans_sf"/>
</dbReference>
<dbReference type="Pfam" id="PF07690">
    <property type="entry name" value="MFS_1"/>
    <property type="match status" value="1"/>
</dbReference>
<feature type="transmembrane region" description="Helical" evidence="7">
    <location>
        <begin position="232"/>
        <end position="254"/>
    </location>
</feature>
<dbReference type="GO" id="GO:0033229">
    <property type="term" value="F:cysteine transmembrane transporter activity"/>
    <property type="evidence" value="ECO:0007669"/>
    <property type="project" value="TreeGrafter"/>
</dbReference>
<comment type="subcellular location">
    <subcellularLocation>
        <location evidence="1">Membrane</location>
        <topology evidence="1">Multi-pass membrane protein</topology>
    </subcellularLocation>
</comment>
<evidence type="ECO:0000256" key="3">
    <source>
        <dbReference type="ARBA" id="ARBA00022692"/>
    </source>
</evidence>
<keyword evidence="2" id="KW-0813">Transport</keyword>
<dbReference type="AlphaFoldDB" id="A0A1E3NXE8"/>
<evidence type="ECO:0000313" key="9">
    <source>
        <dbReference type="Proteomes" id="UP000094112"/>
    </source>
</evidence>
<evidence type="ECO:0000256" key="4">
    <source>
        <dbReference type="ARBA" id="ARBA00022989"/>
    </source>
</evidence>
<feature type="transmembrane region" description="Helical" evidence="7">
    <location>
        <begin position="203"/>
        <end position="225"/>
    </location>
</feature>
<dbReference type="GO" id="GO:0016020">
    <property type="term" value="C:membrane"/>
    <property type="evidence" value="ECO:0007669"/>
    <property type="project" value="UniProtKB-SubCell"/>
</dbReference>
<dbReference type="Gene3D" id="1.20.1250.20">
    <property type="entry name" value="MFS general substrate transporter like domains"/>
    <property type="match status" value="1"/>
</dbReference>
<sequence length="532" mass="59782">MSTSSNHSQLHDLEEKKSPQTNVISKQEVEEKGYRVIKSKDADATLKFQEQYDSTVPEITPEQEAKLSRKVTWIIMSLVCLVNLLLYMDKATLSYASIFEFWDDTGMDQNKYNNVNTLFYVGYIAGQIPGNYLLQKLPIGRFLFILTSLWTVIIFLHCAAYNYSGVIALRFFLGFVESVVLPLLNITMGQFLTASEKASTAPIFYSTCLGVTIPTGFIAYGVLFAKSSIHAWRIFMIIIGGLTFLLTVLVFWIYPNNPSTARFLSTQEKIWVIRRVQNTTGAAIEQKVFKKYQFIEAIKDPLTWLFGLFFFLQQLANNLPYQQNLLFTGMGGISNLNSTLVSVASGGFAVVCCLIASFILARKQNITAFSVVFWSLPSLVGSIVAVALPWSNKTGLLAALCLASPVFGIPWILMFSWNSTSCSGYTKKITRNAIVMFWYSVSNIISPQLWQARDAPRYYGAWIVQIVLSFTAAPALALIIYYVLNKRNKERLSNLSEERKVGVVEDSDVDFVVNVASLDLTDLENKAFIYPL</sequence>
<dbReference type="PANTHER" id="PTHR43791:SF63">
    <property type="entry name" value="HIGH AFFINITY CYSTEINE TRANSPORTER"/>
    <property type="match status" value="1"/>
</dbReference>
<reference evidence="8 9" key="1">
    <citation type="journal article" date="2016" name="Proc. Natl. Acad. Sci. U.S.A.">
        <title>Comparative genomics of biotechnologically important yeasts.</title>
        <authorList>
            <person name="Riley R."/>
            <person name="Haridas S."/>
            <person name="Wolfe K.H."/>
            <person name="Lopes M.R."/>
            <person name="Hittinger C.T."/>
            <person name="Goeker M."/>
            <person name="Salamov A.A."/>
            <person name="Wisecaver J.H."/>
            <person name="Long T.M."/>
            <person name="Calvey C.H."/>
            <person name="Aerts A.L."/>
            <person name="Barry K.W."/>
            <person name="Choi C."/>
            <person name="Clum A."/>
            <person name="Coughlan A.Y."/>
            <person name="Deshpande S."/>
            <person name="Douglass A.P."/>
            <person name="Hanson S.J."/>
            <person name="Klenk H.-P."/>
            <person name="LaButti K.M."/>
            <person name="Lapidus A."/>
            <person name="Lindquist E.A."/>
            <person name="Lipzen A.M."/>
            <person name="Meier-Kolthoff J.P."/>
            <person name="Ohm R.A."/>
            <person name="Otillar R.P."/>
            <person name="Pangilinan J.L."/>
            <person name="Peng Y."/>
            <person name="Rokas A."/>
            <person name="Rosa C.A."/>
            <person name="Scheuner C."/>
            <person name="Sibirny A.A."/>
            <person name="Slot J.C."/>
            <person name="Stielow J.B."/>
            <person name="Sun H."/>
            <person name="Kurtzman C.P."/>
            <person name="Blackwell M."/>
            <person name="Grigoriev I.V."/>
            <person name="Jeffries T.W."/>
        </authorList>
    </citation>
    <scope>NUCLEOTIDE SEQUENCE [LARGE SCALE GENOMIC DNA]</scope>
    <source>
        <strain evidence="9">ATCC 58044 / CBS 1984 / NCYC 433 / NRRL Y-366-8</strain>
    </source>
</reference>
<dbReference type="OrthoDB" id="3639251at2759"/>
<evidence type="ECO:0000256" key="6">
    <source>
        <dbReference type="SAM" id="MobiDB-lite"/>
    </source>
</evidence>
<feature type="transmembrane region" description="Helical" evidence="7">
    <location>
        <begin position="368"/>
        <end position="390"/>
    </location>
</feature>
<feature type="transmembrane region" description="Helical" evidence="7">
    <location>
        <begin position="462"/>
        <end position="484"/>
    </location>
</feature>
<evidence type="ECO:0000256" key="7">
    <source>
        <dbReference type="SAM" id="Phobius"/>
    </source>
</evidence>
<feature type="region of interest" description="Disordered" evidence="6">
    <location>
        <begin position="1"/>
        <end position="27"/>
    </location>
</feature>
<keyword evidence="3 7" id="KW-0812">Transmembrane</keyword>
<evidence type="ECO:0000256" key="2">
    <source>
        <dbReference type="ARBA" id="ARBA00022448"/>
    </source>
</evidence>
<evidence type="ECO:0000256" key="5">
    <source>
        <dbReference type="ARBA" id="ARBA00023136"/>
    </source>
</evidence>
<proteinExistence type="predicted"/>
<feature type="transmembrane region" description="Helical" evidence="7">
    <location>
        <begin position="71"/>
        <end position="88"/>
    </location>
</feature>
<accession>A0A1E3NXE8</accession>
<gene>
    <name evidence="8" type="ORF">WICANDRAFT_80038</name>
</gene>
<dbReference type="InterPro" id="IPR011701">
    <property type="entry name" value="MFS"/>
</dbReference>
<feature type="transmembrane region" description="Helical" evidence="7">
    <location>
        <begin position="139"/>
        <end position="159"/>
    </location>
</feature>
<name>A0A1E3NXE8_WICAA</name>
<feature type="transmembrane region" description="Helical" evidence="7">
    <location>
        <begin position="171"/>
        <end position="191"/>
    </location>
</feature>
<organism evidence="8 9">
    <name type="scientific">Wickerhamomyces anomalus (strain ATCC 58044 / CBS 1984 / NCYC 433 / NRRL Y-366-8)</name>
    <name type="common">Yeast</name>
    <name type="synonym">Hansenula anomala</name>
    <dbReference type="NCBI Taxonomy" id="683960"/>
    <lineage>
        <taxon>Eukaryota</taxon>
        <taxon>Fungi</taxon>
        <taxon>Dikarya</taxon>
        <taxon>Ascomycota</taxon>
        <taxon>Saccharomycotina</taxon>
        <taxon>Saccharomycetes</taxon>
        <taxon>Phaffomycetales</taxon>
        <taxon>Wickerhamomycetaceae</taxon>
        <taxon>Wickerhamomyces</taxon>
    </lineage>
</organism>
<keyword evidence="9" id="KW-1185">Reference proteome</keyword>
<protein>
    <recommendedName>
        <fullName evidence="10">Major facilitator superfamily (MFS) profile domain-containing protein</fullName>
    </recommendedName>
</protein>
<evidence type="ECO:0000256" key="1">
    <source>
        <dbReference type="ARBA" id="ARBA00004141"/>
    </source>
</evidence>
<keyword evidence="5 7" id="KW-0472">Membrane</keyword>
<dbReference type="EMBL" id="KV454212">
    <property type="protein sequence ID" value="ODQ57871.1"/>
    <property type="molecule type" value="Genomic_DNA"/>
</dbReference>
<feature type="transmembrane region" description="Helical" evidence="7">
    <location>
        <begin position="340"/>
        <end position="361"/>
    </location>
</feature>
<evidence type="ECO:0008006" key="10">
    <source>
        <dbReference type="Google" id="ProtNLM"/>
    </source>
</evidence>
<dbReference type="STRING" id="683960.A0A1E3NXE8"/>
<dbReference type="PANTHER" id="PTHR43791">
    <property type="entry name" value="PERMEASE-RELATED"/>
    <property type="match status" value="1"/>
</dbReference>